<gene>
    <name evidence="1" type="ORF">CTOB1V02_LOCUS2199</name>
</gene>
<dbReference type="Gene3D" id="2.20.25.240">
    <property type="match status" value="1"/>
</dbReference>
<reference evidence="1" key="1">
    <citation type="submission" date="2020-11" db="EMBL/GenBank/DDBJ databases">
        <authorList>
            <person name="Tran Van P."/>
        </authorList>
    </citation>
    <scope>NUCLEOTIDE SEQUENCE</scope>
</reference>
<dbReference type="OrthoDB" id="93990at2759"/>
<sequence>MHCKAPCGGPTEAPCGGPTEAPCGGPTEAPCGGPTEAPCGGPTRFLAFKDLTRVQYRREDGKWESRREEEEEGSLIYVGIAFCRCFVSLLRLRRPEKHTHVSCDIVDTLGIHVSCGYCGYTGDSRALWIHWGFYRQNNGNFSATHMRFSRPVDRIFMIQQDLHGFHVLFGDGVKQSVSGLHLMLQKKLDHLQVFVVDGHQQCRSPQGIHAVHVHLGRILRLTLSPSAAGSFEWTTGWFFPLGLVAGRSDHGQKSNTRDCVKCEERSSTLRFTGVCLMRSRLPSNTGDVPSFDGQEESFLFEGQLAHLLNLQISTDAKFSNRCGAQNLSSMVGLTFSSSPGRRGRKAILNGHMFTRHRPGTPPKPTQWQCCRRPCPARLKIQPDEKTFALDGEHDHLPDFGACKAQVVLANVRKRARENIEVSASRVTQQALGRVDSETAAALPSEASVKRAAKRARRENVPPLPKTITDLAVLPPQYRNIEGENWILHDSGPDEEWFIIFCKRRTVRKMKQSWQSYLLSTEILKEKIGFCMTVDRTRNGS</sequence>
<name>A0A7R8W3S4_9CRUS</name>
<evidence type="ECO:0000313" key="1">
    <source>
        <dbReference type="EMBL" id="CAD7224229.1"/>
    </source>
</evidence>
<protein>
    <submittedName>
        <fullName evidence="1">Uncharacterized protein</fullName>
    </submittedName>
</protein>
<organism evidence="1">
    <name type="scientific">Cyprideis torosa</name>
    <dbReference type="NCBI Taxonomy" id="163714"/>
    <lineage>
        <taxon>Eukaryota</taxon>
        <taxon>Metazoa</taxon>
        <taxon>Ecdysozoa</taxon>
        <taxon>Arthropoda</taxon>
        <taxon>Crustacea</taxon>
        <taxon>Oligostraca</taxon>
        <taxon>Ostracoda</taxon>
        <taxon>Podocopa</taxon>
        <taxon>Podocopida</taxon>
        <taxon>Cytherocopina</taxon>
        <taxon>Cytheroidea</taxon>
        <taxon>Cytherideidae</taxon>
        <taxon>Cyprideis</taxon>
    </lineage>
</organism>
<dbReference type="EMBL" id="OB660333">
    <property type="protein sequence ID" value="CAD7224229.1"/>
    <property type="molecule type" value="Genomic_DNA"/>
</dbReference>
<accession>A0A7R8W3S4</accession>
<proteinExistence type="predicted"/>
<dbReference type="AlphaFoldDB" id="A0A7R8W3S4"/>